<feature type="region of interest" description="Disordered" evidence="1">
    <location>
        <begin position="145"/>
        <end position="332"/>
    </location>
</feature>
<feature type="compositionally biased region" description="Polar residues" evidence="1">
    <location>
        <begin position="298"/>
        <end position="322"/>
    </location>
</feature>
<organism evidence="2">
    <name type="scientific">Timema poppense</name>
    <name type="common">Walking stick</name>
    <dbReference type="NCBI Taxonomy" id="170557"/>
    <lineage>
        <taxon>Eukaryota</taxon>
        <taxon>Metazoa</taxon>
        <taxon>Ecdysozoa</taxon>
        <taxon>Arthropoda</taxon>
        <taxon>Hexapoda</taxon>
        <taxon>Insecta</taxon>
        <taxon>Pterygota</taxon>
        <taxon>Neoptera</taxon>
        <taxon>Polyneoptera</taxon>
        <taxon>Phasmatodea</taxon>
        <taxon>Timematodea</taxon>
        <taxon>Timematoidea</taxon>
        <taxon>Timematidae</taxon>
        <taxon>Timema</taxon>
    </lineage>
</organism>
<name>A0A7R9CJ11_TIMPO</name>
<feature type="compositionally biased region" description="Polar residues" evidence="1">
    <location>
        <begin position="193"/>
        <end position="206"/>
    </location>
</feature>
<evidence type="ECO:0000313" key="2">
    <source>
        <dbReference type="EMBL" id="CAD7396675.1"/>
    </source>
</evidence>
<protein>
    <submittedName>
        <fullName evidence="2">Uncharacterized protein</fullName>
    </submittedName>
</protein>
<dbReference type="AlphaFoldDB" id="A0A7R9CJ11"/>
<feature type="compositionally biased region" description="Low complexity" evidence="1">
    <location>
        <begin position="278"/>
        <end position="297"/>
    </location>
</feature>
<feature type="compositionally biased region" description="Polar residues" evidence="1">
    <location>
        <begin position="253"/>
        <end position="277"/>
    </location>
</feature>
<accession>A0A7R9CJ11</accession>
<feature type="compositionally biased region" description="Low complexity" evidence="1">
    <location>
        <begin position="207"/>
        <end position="220"/>
    </location>
</feature>
<evidence type="ECO:0000256" key="1">
    <source>
        <dbReference type="SAM" id="MobiDB-lite"/>
    </source>
</evidence>
<feature type="compositionally biased region" description="Polar residues" evidence="1">
    <location>
        <begin position="145"/>
        <end position="158"/>
    </location>
</feature>
<proteinExistence type="predicted"/>
<dbReference type="EMBL" id="OD000265">
    <property type="protein sequence ID" value="CAD7396675.1"/>
    <property type="molecule type" value="Genomic_DNA"/>
</dbReference>
<feature type="region of interest" description="Disordered" evidence="1">
    <location>
        <begin position="67"/>
        <end position="90"/>
    </location>
</feature>
<feature type="compositionally biased region" description="Polar residues" evidence="1">
    <location>
        <begin position="68"/>
        <end position="88"/>
    </location>
</feature>
<sequence>MGNESLSLVVCGGDPNDKIMYARITKRSSSFPISGHIERRHSLRLFGSSKRLSSSLTRCGSMKHISNKHSVPLTSDHASSTEDYNTECNHGKNVEKKTSLFSRLFRRSGRKRGLSAPPAPLVTFSAQFPPTEWFNPRVVHLHSIGTQTSGKSSNNLDSTVVGRHGPSQISIQPWTDEDTSLRAATLPRRHQRNASGDSAISLATGNRSHTVTTTSCSTPRSSRHHRSSSIHSSTLPRRSHSPHSKSGSISCSTSQNRSSITLQVSTSNRSSPPNSDYSSRCQSSIGQSSVVSPVSSSLPYQDSPKQSITVQSESPSDYGSSNTTTTTIDGGNTKIYVQQHNSPMRSVITFENDTRSNKNGYGISNKEIVILNDISPNSERTELPIVDNVPVVELFTGMISVEGNGFKSQEGGLSHGLGSADLCPYTSLSDLTVHFKSLAAQKILKGVSINSIDTLVEVNMAAAEKQNNCDVTIHTDLGMV</sequence>
<gene>
    <name evidence="2" type="ORF">TPSB3V08_LOCUS772</name>
</gene>
<reference evidence="2" key="1">
    <citation type="submission" date="2020-11" db="EMBL/GenBank/DDBJ databases">
        <authorList>
            <person name="Tran Van P."/>
        </authorList>
    </citation>
    <scope>NUCLEOTIDE SEQUENCE</scope>
</reference>